<protein>
    <submittedName>
        <fullName evidence="3">Class D sortase</fullName>
    </submittedName>
</protein>
<proteinExistence type="predicted"/>
<reference evidence="3" key="1">
    <citation type="journal article" date="2020" name="mSystems">
        <title>Genome- and Community-Level Interaction Insights into Carbon Utilization and Element Cycling Functions of Hydrothermarchaeota in Hydrothermal Sediment.</title>
        <authorList>
            <person name="Zhou Z."/>
            <person name="Liu Y."/>
            <person name="Xu W."/>
            <person name="Pan J."/>
            <person name="Luo Z.H."/>
            <person name="Li M."/>
        </authorList>
    </citation>
    <scope>NUCLEOTIDE SEQUENCE [LARGE SCALE GENOMIC DNA]</scope>
    <source>
        <strain evidence="3">SpSt-1065</strain>
    </source>
</reference>
<dbReference type="Gene3D" id="2.40.260.10">
    <property type="entry name" value="Sortase"/>
    <property type="match status" value="1"/>
</dbReference>
<dbReference type="InterPro" id="IPR023365">
    <property type="entry name" value="Sortase_dom-sf"/>
</dbReference>
<keyword evidence="1" id="KW-0378">Hydrolase</keyword>
<dbReference type="InterPro" id="IPR041999">
    <property type="entry name" value="Sortase_D_1"/>
</dbReference>
<dbReference type="SUPFAM" id="SSF63817">
    <property type="entry name" value="Sortase"/>
    <property type="match status" value="1"/>
</dbReference>
<dbReference type="EMBL" id="DRWX01000068">
    <property type="protein sequence ID" value="HHM95854.1"/>
    <property type="molecule type" value="Genomic_DNA"/>
</dbReference>
<dbReference type="Pfam" id="PF04203">
    <property type="entry name" value="Sortase"/>
    <property type="match status" value="1"/>
</dbReference>
<organism evidence="3">
    <name type="scientific">Thermomicrobium roseum</name>
    <dbReference type="NCBI Taxonomy" id="500"/>
    <lineage>
        <taxon>Bacteria</taxon>
        <taxon>Pseudomonadati</taxon>
        <taxon>Thermomicrobiota</taxon>
        <taxon>Thermomicrobia</taxon>
        <taxon>Thermomicrobiales</taxon>
        <taxon>Thermomicrobiaceae</taxon>
        <taxon>Thermomicrobium</taxon>
    </lineage>
</organism>
<accession>A0A7C5VTX7</accession>
<dbReference type="GO" id="GO:0016787">
    <property type="term" value="F:hydrolase activity"/>
    <property type="evidence" value="ECO:0007669"/>
    <property type="project" value="UniProtKB-KW"/>
</dbReference>
<evidence type="ECO:0000256" key="2">
    <source>
        <dbReference type="SAM" id="MobiDB-lite"/>
    </source>
</evidence>
<sequence>MERRALGPVPLLLAALALLAVACVRVEIQRTTTAELEQTVPTPVRRATVSTPPAEPVAPPRRAAPETGSASRALFRLRMPPATAIAIARLGIDVPVVDVASVKDERGWHWPVPHDAAAHLIGTANPGEPGNIAITGHVDTERGAGVFWRLLEVRPGDEVTVWSAAGTFVYRVSEVLVVPESDRSVLRQTREEVLTLLTCLPDGRYDKRLVVRAEPVRPAVARQD</sequence>
<evidence type="ECO:0000256" key="1">
    <source>
        <dbReference type="ARBA" id="ARBA00022801"/>
    </source>
</evidence>
<gene>
    <name evidence="3" type="ORF">ENM21_01355</name>
</gene>
<feature type="region of interest" description="Disordered" evidence="2">
    <location>
        <begin position="39"/>
        <end position="69"/>
    </location>
</feature>
<dbReference type="PROSITE" id="PS51257">
    <property type="entry name" value="PROKAR_LIPOPROTEIN"/>
    <property type="match status" value="1"/>
</dbReference>
<dbReference type="CDD" id="cd05828">
    <property type="entry name" value="Sortase_D_1"/>
    <property type="match status" value="1"/>
</dbReference>
<dbReference type="NCBIfam" id="TIGR01076">
    <property type="entry name" value="sortase_fam"/>
    <property type="match status" value="1"/>
</dbReference>
<comment type="caution">
    <text evidence="3">The sequence shown here is derived from an EMBL/GenBank/DDBJ whole genome shotgun (WGS) entry which is preliminary data.</text>
</comment>
<evidence type="ECO:0000313" key="3">
    <source>
        <dbReference type="EMBL" id="HHM95854.1"/>
    </source>
</evidence>
<dbReference type="AlphaFoldDB" id="A0A7C5VTX7"/>
<name>A0A7C5VTX7_THERO</name>
<dbReference type="InterPro" id="IPR005754">
    <property type="entry name" value="Sortase"/>
</dbReference>